<proteinExistence type="predicted"/>
<reference evidence="3 4" key="1">
    <citation type="submission" date="2018-05" db="EMBL/GenBank/DDBJ databases">
        <title>The Hungate 1000. A catalogue of reference genomes from the rumen microbiome.</title>
        <authorList>
            <person name="Kelly W."/>
        </authorList>
    </citation>
    <scope>NUCLEOTIDE SEQUENCE [LARGE SCALE GENOMIC DNA]</scope>
    <source>
        <strain evidence="3 4">SAb67</strain>
    </source>
</reference>
<dbReference type="Proteomes" id="UP000245720">
    <property type="component" value="Unassembled WGS sequence"/>
</dbReference>
<name>A0A315Y0U0_RUMFL</name>
<dbReference type="Gene3D" id="1.10.1330.10">
    <property type="entry name" value="Dockerin domain"/>
    <property type="match status" value="1"/>
</dbReference>
<dbReference type="InterPro" id="IPR032675">
    <property type="entry name" value="LRR_dom_sf"/>
</dbReference>
<dbReference type="InterPro" id="IPR026906">
    <property type="entry name" value="LRR_5"/>
</dbReference>
<protein>
    <submittedName>
        <fullName evidence="3">Leucine rich repeat (LRR) protein</fullName>
    </submittedName>
</protein>
<dbReference type="SUPFAM" id="SSF63446">
    <property type="entry name" value="Type I dockerin domain"/>
    <property type="match status" value="1"/>
</dbReference>
<dbReference type="InterPro" id="IPR002105">
    <property type="entry name" value="Dockerin_1_rpt"/>
</dbReference>
<feature type="chain" id="PRO_5039523561" evidence="1">
    <location>
        <begin position="28"/>
        <end position="721"/>
    </location>
</feature>
<sequence length="721" mass="80965">MKKSIALFTGALMLCAPLSGLTSGSRAAAYPSYYYEGLWDNFLRYDLCITDYDSLTEEQQELCHFIFDTETSQNDDIVCERARRILAGDDVGERLTLQQLENAYGIADQMSYYKTDSWLTYINCVPDVVHLELGDLRNNIVDQAIEYWLDDERNSYVVYRMQTSPDTKGCFEVYNKKDELIETIPTVFDCPMRDFRGDAEYMEKFGFIEKNGGYYYKKPDGTAVLAWTDYTYTYSDTPITKPFTVEREIDGCPVTAIEKNALTQTPFTEIRLPDTIEIIDSGAFAECKYLKSINFPSTLKYMGVFSFIDCLSLTEIKVLCPELNIQKWAFSNCTGLKTAQLLVSEIGENAFDSCTSLEKIDLMNGIKRIDLQAFKNVPLLNELTIPRSVKAIEQDAFQSNITSVTIPPEVEVIGAYPHKTFQDFTSGIEPPPPRRPLTDEPKCAFDSSCVIKGCKGTEAERYANEWGLEFVPLDFIKGDANFDGTISIADVVTVQSYLLNKHGSKLNCYEAADITEDGVIDVFDLRRLRSSLVSKLNSRSIDIFGLTPSDNGVEEFLKTAVIPKYISEKEDCFNVTPEEITEKYGFRVFKFESSCESFLVYNGEMYVLGMGFGGNGTESFAAADINGDGAEELYFTYSCGSGLHRTSVGYFDTATKETGGFDFSSLMDDLTFDLRDGRLELCKAKLNVRSFVDIKATPEEKLGEIVCENGSIVLKTVDAPQ</sequence>
<organism evidence="3 4">
    <name type="scientific">Ruminococcus flavefaciens</name>
    <dbReference type="NCBI Taxonomy" id="1265"/>
    <lineage>
        <taxon>Bacteria</taxon>
        <taxon>Bacillati</taxon>
        <taxon>Bacillota</taxon>
        <taxon>Clostridia</taxon>
        <taxon>Eubacteriales</taxon>
        <taxon>Oscillospiraceae</taxon>
        <taxon>Ruminococcus</taxon>
    </lineage>
</organism>
<dbReference type="InterPro" id="IPR053139">
    <property type="entry name" value="Surface_bspA-like"/>
</dbReference>
<keyword evidence="1" id="KW-0732">Signal</keyword>
<dbReference type="GO" id="GO:0004553">
    <property type="term" value="F:hydrolase activity, hydrolyzing O-glycosyl compounds"/>
    <property type="evidence" value="ECO:0007669"/>
    <property type="project" value="InterPro"/>
</dbReference>
<dbReference type="PANTHER" id="PTHR45661:SF3">
    <property type="entry name" value="IG-LIKE DOMAIN-CONTAINING PROTEIN"/>
    <property type="match status" value="1"/>
</dbReference>
<dbReference type="Pfam" id="PF13306">
    <property type="entry name" value="LRR_5"/>
    <property type="match status" value="2"/>
</dbReference>
<dbReference type="RefSeq" id="WP_109725680.1">
    <property type="nucleotide sequence ID" value="NZ_QGDI01000003.1"/>
</dbReference>
<gene>
    <name evidence="3" type="ORF">IE37_00811</name>
</gene>
<evidence type="ECO:0000313" key="4">
    <source>
        <dbReference type="Proteomes" id="UP000245720"/>
    </source>
</evidence>
<accession>A0A315Y0U0</accession>
<dbReference type="SUPFAM" id="SSF52058">
    <property type="entry name" value="L domain-like"/>
    <property type="match status" value="1"/>
</dbReference>
<dbReference type="InterPro" id="IPR016134">
    <property type="entry name" value="Dockerin_dom"/>
</dbReference>
<dbReference type="Gene3D" id="3.80.10.10">
    <property type="entry name" value="Ribonuclease Inhibitor"/>
    <property type="match status" value="2"/>
</dbReference>
<dbReference type="PROSITE" id="PS51766">
    <property type="entry name" value="DOCKERIN"/>
    <property type="match status" value="1"/>
</dbReference>
<dbReference type="EMBL" id="QGDI01000003">
    <property type="protein sequence ID" value="PWJ13881.1"/>
    <property type="molecule type" value="Genomic_DNA"/>
</dbReference>
<evidence type="ECO:0000259" key="2">
    <source>
        <dbReference type="PROSITE" id="PS51766"/>
    </source>
</evidence>
<dbReference type="GO" id="GO:0000272">
    <property type="term" value="P:polysaccharide catabolic process"/>
    <property type="evidence" value="ECO:0007669"/>
    <property type="project" value="InterPro"/>
</dbReference>
<comment type="caution">
    <text evidence="3">The sequence shown here is derived from an EMBL/GenBank/DDBJ whole genome shotgun (WGS) entry which is preliminary data.</text>
</comment>
<feature type="signal peptide" evidence="1">
    <location>
        <begin position="1"/>
        <end position="27"/>
    </location>
</feature>
<dbReference type="CDD" id="cd14256">
    <property type="entry name" value="Dockerin_I"/>
    <property type="match status" value="1"/>
</dbReference>
<feature type="domain" description="Dockerin" evidence="2">
    <location>
        <begin position="473"/>
        <end position="541"/>
    </location>
</feature>
<dbReference type="InterPro" id="IPR036439">
    <property type="entry name" value="Dockerin_dom_sf"/>
</dbReference>
<evidence type="ECO:0000313" key="3">
    <source>
        <dbReference type="EMBL" id="PWJ13881.1"/>
    </source>
</evidence>
<dbReference type="AlphaFoldDB" id="A0A315Y0U0"/>
<dbReference type="OrthoDB" id="9804799at2"/>
<dbReference type="Pfam" id="PF00404">
    <property type="entry name" value="Dockerin_1"/>
    <property type="match status" value="1"/>
</dbReference>
<evidence type="ECO:0000256" key="1">
    <source>
        <dbReference type="SAM" id="SignalP"/>
    </source>
</evidence>
<dbReference type="PANTHER" id="PTHR45661">
    <property type="entry name" value="SURFACE ANTIGEN"/>
    <property type="match status" value="1"/>
</dbReference>